<gene>
    <name evidence="12" type="primary">psd</name>
    <name evidence="13" type="ORF">H8R92_08075</name>
</gene>
<evidence type="ECO:0000256" key="12">
    <source>
        <dbReference type="HAMAP-Rule" id="MF_00663"/>
    </source>
</evidence>
<evidence type="ECO:0000256" key="3">
    <source>
        <dbReference type="ARBA" id="ARBA00022516"/>
    </source>
</evidence>
<evidence type="ECO:0000256" key="9">
    <source>
        <dbReference type="ARBA" id="ARBA00023239"/>
    </source>
</evidence>
<evidence type="ECO:0000313" key="13">
    <source>
        <dbReference type="EMBL" id="MBC5640374.1"/>
    </source>
</evidence>
<keyword evidence="14" id="KW-1185">Reference proteome</keyword>
<keyword evidence="4 12" id="KW-0210">Decarboxylase</keyword>
<evidence type="ECO:0000256" key="1">
    <source>
        <dbReference type="ARBA" id="ARBA00005189"/>
    </source>
</evidence>
<dbReference type="UniPathway" id="UPA00558">
    <property type="reaction ID" value="UER00616"/>
</dbReference>
<keyword evidence="3 12" id="KW-0444">Lipid biosynthesis</keyword>
<dbReference type="InterPro" id="IPR033179">
    <property type="entry name" value="PSD_type2_pro"/>
</dbReference>
<keyword evidence="5 12" id="KW-0443">Lipid metabolism</keyword>
<dbReference type="InterPro" id="IPR003817">
    <property type="entry name" value="PS_Dcarbxylase"/>
</dbReference>
<feature type="chain" id="PRO_5035026389" description="Phosphatidylserine decarboxylase beta chain" evidence="12">
    <location>
        <begin position="1"/>
        <end position="255"/>
    </location>
</feature>
<dbReference type="GO" id="GO:0005886">
    <property type="term" value="C:plasma membrane"/>
    <property type="evidence" value="ECO:0007669"/>
    <property type="project" value="UniProtKB-SubCell"/>
</dbReference>
<comment type="subcellular location">
    <subcellularLocation>
        <location evidence="12">Cell membrane</location>
        <topology evidence="12">Peripheral membrane protein</topology>
    </subcellularLocation>
</comment>
<feature type="active site" description="Charge relay system; for autoendoproteolytic cleavage activity" evidence="12">
    <location>
        <position position="113"/>
    </location>
</feature>
<dbReference type="GO" id="GO:0004609">
    <property type="term" value="F:phosphatidylserine decarboxylase activity"/>
    <property type="evidence" value="ECO:0007669"/>
    <property type="project" value="UniProtKB-UniRule"/>
</dbReference>
<dbReference type="GO" id="GO:0006646">
    <property type="term" value="P:phosphatidylethanolamine biosynthetic process"/>
    <property type="evidence" value="ECO:0007669"/>
    <property type="project" value="UniProtKB-UniRule"/>
</dbReference>
<evidence type="ECO:0000256" key="4">
    <source>
        <dbReference type="ARBA" id="ARBA00022793"/>
    </source>
</evidence>
<evidence type="ECO:0000256" key="7">
    <source>
        <dbReference type="ARBA" id="ARBA00023145"/>
    </source>
</evidence>
<comment type="pathway">
    <text evidence="12">Phospholipid metabolism; phosphatidylethanolamine biosynthesis; phosphatidylethanolamine from CDP-diacylglycerol: step 2/2.</text>
</comment>
<dbReference type="Proteomes" id="UP000662088">
    <property type="component" value="Unassembled WGS sequence"/>
</dbReference>
<comment type="PTM">
    <text evidence="12">Is synthesized initially as an inactive proenzyme. Formation of the active enzyme involves a self-maturation process in which the active site pyruvoyl group is generated from an internal serine residue via an autocatalytic post-translational modification. Two non-identical subunits are generated from the proenzyme in this reaction, and the pyruvate is formed at the N-terminus of the alpha chain, which is derived from the carboxyl end of the proenzyme. The autoendoproteolytic cleavage occurs by a canonical serine protease mechanism, in which the side chain hydroxyl group of the serine supplies its oxygen atom to form the C-terminus of the beta chain, while the remainder of the serine residue undergoes an oxidative deamination to produce ammonia and the pyruvoyl prosthetic group on the alpha chain. During this reaction, the Ser that is part of the protease active site of the proenzyme becomes the pyruvoyl prosthetic group, which constitutes an essential element of the active site of the mature decarboxylase.</text>
</comment>
<keyword evidence="8 12" id="KW-0594">Phospholipid biosynthesis</keyword>
<dbReference type="AlphaFoldDB" id="A0A8I0DNF8"/>
<dbReference type="PANTHER" id="PTHR10067">
    <property type="entry name" value="PHOSPHATIDYLSERINE DECARBOXYLASE"/>
    <property type="match status" value="1"/>
</dbReference>
<keyword evidence="2 12" id="KW-1003">Cell membrane</keyword>
<evidence type="ECO:0000256" key="8">
    <source>
        <dbReference type="ARBA" id="ARBA00023209"/>
    </source>
</evidence>
<keyword evidence="6 12" id="KW-0472">Membrane</keyword>
<keyword evidence="7 12" id="KW-0865">Zymogen</keyword>
<keyword evidence="10 12" id="KW-1208">Phospholipid metabolism</keyword>
<feature type="active site" description="Charge relay system; for autoendoproteolytic cleavage activity" evidence="12">
    <location>
        <position position="256"/>
    </location>
</feature>
<dbReference type="RefSeq" id="WP_022211241.1">
    <property type="nucleotide sequence ID" value="NZ_JACOOQ010000012.1"/>
</dbReference>
<evidence type="ECO:0000256" key="11">
    <source>
        <dbReference type="ARBA" id="ARBA00023317"/>
    </source>
</evidence>
<feature type="active site" description="Schiff-base intermediate with substrate; via pyruvic acid; for decarboxylase activity" evidence="12">
    <location>
        <position position="256"/>
    </location>
</feature>
<feature type="modified residue" description="Pyruvic acid (Ser); by autocatalysis" evidence="12">
    <location>
        <position position="256"/>
    </location>
</feature>
<feature type="active site" description="Charge relay system; for autoendoproteolytic cleavage activity" evidence="12">
    <location>
        <position position="169"/>
    </location>
</feature>
<dbReference type="EC" id="4.1.1.65" evidence="12"/>
<comment type="caution">
    <text evidence="13">The sequence shown here is derived from an EMBL/GenBank/DDBJ whole genome shotgun (WGS) entry which is preliminary data.</text>
</comment>
<evidence type="ECO:0000256" key="10">
    <source>
        <dbReference type="ARBA" id="ARBA00023264"/>
    </source>
</evidence>
<comment type="pathway">
    <text evidence="1">Lipid metabolism.</text>
</comment>
<name>A0A8I0DNF8_9CLOT</name>
<dbReference type="InterPro" id="IPR033177">
    <property type="entry name" value="PSD-B"/>
</dbReference>
<feature type="site" description="Cleavage (non-hydrolytic); by autocatalysis" evidence="12">
    <location>
        <begin position="255"/>
        <end position="256"/>
    </location>
</feature>
<proteinExistence type="inferred from homology"/>
<feature type="chain" id="PRO_5035026390" description="Phosphatidylserine decarboxylase alpha chain" evidence="12">
    <location>
        <begin position="256"/>
        <end position="299"/>
    </location>
</feature>
<sequence>MIRIYNRKTGKYDIEKVAGEKYIKWTYESPLGKSLLELFIKRKLFSKIYGFYCNTKFSKRKIKSFINSFSIDMSKCADSINTYKSFNDFFIRKLLPEARPFDKNSNTLISPGDGRLLAYTNISMENLVQVKNIHYSLAELLEDNALAKEYEGGTCLVLRLCPTDYHRFHFIDNGVPLENHFIKGNYYSVNPTALERVAKLYCQNKREWSIFKSENFGDIIHVEVGATCVGSIIQSYCPNKKVSKGDEKGYFKFGGSTTILFFKPNTVDIDEDIIIQSSLGFETAVQMGEKIGVKCPSTN</sequence>
<evidence type="ECO:0000256" key="5">
    <source>
        <dbReference type="ARBA" id="ARBA00023098"/>
    </source>
</evidence>
<comment type="catalytic activity">
    <reaction evidence="12">
        <text>a 1,2-diacyl-sn-glycero-3-phospho-L-serine + H(+) = a 1,2-diacyl-sn-glycero-3-phosphoethanolamine + CO2</text>
        <dbReference type="Rhea" id="RHEA:20828"/>
        <dbReference type="ChEBI" id="CHEBI:15378"/>
        <dbReference type="ChEBI" id="CHEBI:16526"/>
        <dbReference type="ChEBI" id="CHEBI:57262"/>
        <dbReference type="ChEBI" id="CHEBI:64612"/>
        <dbReference type="EC" id="4.1.1.65"/>
    </reaction>
</comment>
<dbReference type="NCBIfam" id="TIGR00163">
    <property type="entry name" value="PS_decarb"/>
    <property type="match status" value="1"/>
</dbReference>
<protein>
    <recommendedName>
        <fullName evidence="12">Phosphatidylserine decarboxylase proenzyme</fullName>
        <ecNumber evidence="12">4.1.1.65</ecNumber>
    </recommendedName>
    <component>
        <recommendedName>
            <fullName evidence="12">Phosphatidylserine decarboxylase alpha chain</fullName>
        </recommendedName>
    </component>
    <component>
        <recommendedName>
            <fullName evidence="12">Phosphatidylserine decarboxylase beta chain</fullName>
        </recommendedName>
    </component>
</protein>
<dbReference type="PANTHER" id="PTHR10067:SF17">
    <property type="entry name" value="PHOSPHATIDYLSERINE DECARBOXYLASE PROENZYME 2"/>
    <property type="match status" value="1"/>
</dbReference>
<comment type="cofactor">
    <cofactor evidence="12">
        <name>pyruvate</name>
        <dbReference type="ChEBI" id="CHEBI:15361"/>
    </cofactor>
    <text evidence="12">Binds 1 pyruvoyl group covalently per subunit.</text>
</comment>
<organism evidence="13 14">
    <name type="scientific">Clostridium lentum</name>
    <dbReference type="NCBI Taxonomy" id="2763037"/>
    <lineage>
        <taxon>Bacteria</taxon>
        <taxon>Bacillati</taxon>
        <taxon>Bacillota</taxon>
        <taxon>Clostridia</taxon>
        <taxon>Eubacteriales</taxon>
        <taxon>Clostridiaceae</taxon>
        <taxon>Clostridium</taxon>
    </lineage>
</organism>
<dbReference type="EMBL" id="JACOOQ010000012">
    <property type="protein sequence ID" value="MBC5640374.1"/>
    <property type="molecule type" value="Genomic_DNA"/>
</dbReference>
<dbReference type="NCBIfam" id="NF001941">
    <property type="entry name" value="PRK00723.1"/>
    <property type="match status" value="1"/>
</dbReference>
<comment type="subunit">
    <text evidence="12">Heterodimer of a large membrane-associated beta subunit and a small pyruvoyl-containing alpha subunit.</text>
</comment>
<keyword evidence="11 12" id="KW-0670">Pyruvate</keyword>
<evidence type="ECO:0000256" key="2">
    <source>
        <dbReference type="ARBA" id="ARBA00022475"/>
    </source>
</evidence>
<accession>A0A8I0DNF8</accession>
<comment type="similarity">
    <text evidence="12">Belongs to the phosphatidylserine decarboxylase family. PSD-B subfamily. Prokaryotic type II sub-subfamily.</text>
</comment>
<keyword evidence="9 12" id="KW-0456">Lyase</keyword>
<reference evidence="13" key="1">
    <citation type="submission" date="2020-08" db="EMBL/GenBank/DDBJ databases">
        <title>Genome public.</title>
        <authorList>
            <person name="Liu C."/>
            <person name="Sun Q."/>
        </authorList>
    </citation>
    <scope>NUCLEOTIDE SEQUENCE</scope>
    <source>
        <strain evidence="13">NSJ-42</strain>
    </source>
</reference>
<evidence type="ECO:0000313" key="14">
    <source>
        <dbReference type="Proteomes" id="UP000662088"/>
    </source>
</evidence>
<dbReference type="HAMAP" id="MF_00663">
    <property type="entry name" value="PS_decarb_PSD_B_type2"/>
    <property type="match status" value="1"/>
</dbReference>
<comment type="function">
    <text evidence="12">Catalyzes the formation of phosphatidylethanolamine (PtdEtn) from phosphatidylserine (PtdSer).</text>
</comment>
<evidence type="ECO:0000256" key="6">
    <source>
        <dbReference type="ARBA" id="ARBA00023136"/>
    </source>
</evidence>
<dbReference type="Pfam" id="PF02666">
    <property type="entry name" value="PS_Dcarbxylase"/>
    <property type="match status" value="1"/>
</dbReference>